<feature type="region of interest" description="Disordered" evidence="5">
    <location>
        <begin position="290"/>
        <end position="315"/>
    </location>
</feature>
<evidence type="ECO:0000256" key="6">
    <source>
        <dbReference type="SAM" id="Phobius"/>
    </source>
</evidence>
<comment type="caution">
    <text evidence="7">The sequence shown here is derived from an EMBL/GenBank/DDBJ whole genome shotgun (WGS) entry which is preliminary data.</text>
</comment>
<dbReference type="PANTHER" id="PTHR31465:SF8">
    <property type="entry name" value="DOMAIN PROTEIN, PUTATIVE (AFU_ORTHOLOGUE AFUA_6G14140)-RELATED"/>
    <property type="match status" value="1"/>
</dbReference>
<dbReference type="InterPro" id="IPR007568">
    <property type="entry name" value="RTA1"/>
</dbReference>
<feature type="transmembrane region" description="Helical" evidence="6">
    <location>
        <begin position="215"/>
        <end position="235"/>
    </location>
</feature>
<dbReference type="GO" id="GO:0000324">
    <property type="term" value="C:fungal-type vacuole"/>
    <property type="evidence" value="ECO:0007669"/>
    <property type="project" value="TreeGrafter"/>
</dbReference>
<gene>
    <name evidence="7" type="ORF">EJ04DRAFT_589619</name>
</gene>
<evidence type="ECO:0000256" key="4">
    <source>
        <dbReference type="ARBA" id="ARBA00023136"/>
    </source>
</evidence>
<feature type="transmembrane region" description="Helical" evidence="6">
    <location>
        <begin position="27"/>
        <end position="47"/>
    </location>
</feature>
<dbReference type="Pfam" id="PF04479">
    <property type="entry name" value="RTA1"/>
    <property type="match status" value="1"/>
</dbReference>
<evidence type="ECO:0000256" key="3">
    <source>
        <dbReference type="ARBA" id="ARBA00022989"/>
    </source>
</evidence>
<evidence type="ECO:0000256" key="1">
    <source>
        <dbReference type="ARBA" id="ARBA00004141"/>
    </source>
</evidence>
<sequence length="315" mass="33832">MSTYQSCTQVSAECPVNATTYGYIPSLAGNLTLLIVFAVCTIAHVVLGFRFRIIAFSAVVSIGCLGEALGYIGRLMMHNNPWSATAFKIQVICLVLSPACLAAGIYLTLKHIVLALGPEMSRLKPHLYTWIFIGCDVVSILIQAAGGAIAAGGDDSSRSKAGNNLMIAGIAFQVATMAFCLVLATDFSIALSRSKTLSSRSAQRPIALSNSLRGLYYYLTCSFAAFLAIFVRSIYRLPEMAGGWGGPLMRVEVEFLILDGGMIGLAVVLMAVAHPGIFFPAMRNGAHFSHKEDSTPYENMEMGPMNRHDESAHDS</sequence>
<dbReference type="AlphaFoldDB" id="A0A9P4QKQ8"/>
<feature type="compositionally biased region" description="Basic and acidic residues" evidence="5">
    <location>
        <begin position="306"/>
        <end position="315"/>
    </location>
</feature>
<dbReference type="GO" id="GO:0005886">
    <property type="term" value="C:plasma membrane"/>
    <property type="evidence" value="ECO:0007669"/>
    <property type="project" value="TreeGrafter"/>
</dbReference>
<keyword evidence="8" id="KW-1185">Reference proteome</keyword>
<evidence type="ECO:0000256" key="2">
    <source>
        <dbReference type="ARBA" id="ARBA00022692"/>
    </source>
</evidence>
<protein>
    <submittedName>
        <fullName evidence="7">RTA1-domain-containing protein</fullName>
    </submittedName>
</protein>
<proteinExistence type="predicted"/>
<feature type="transmembrane region" description="Helical" evidence="6">
    <location>
        <begin position="130"/>
        <end position="153"/>
    </location>
</feature>
<dbReference type="PANTHER" id="PTHR31465">
    <property type="entry name" value="PROTEIN RTA1-RELATED"/>
    <property type="match status" value="1"/>
</dbReference>
<organism evidence="7 8">
    <name type="scientific">Polyplosphaeria fusca</name>
    <dbReference type="NCBI Taxonomy" id="682080"/>
    <lineage>
        <taxon>Eukaryota</taxon>
        <taxon>Fungi</taxon>
        <taxon>Dikarya</taxon>
        <taxon>Ascomycota</taxon>
        <taxon>Pezizomycotina</taxon>
        <taxon>Dothideomycetes</taxon>
        <taxon>Pleosporomycetidae</taxon>
        <taxon>Pleosporales</taxon>
        <taxon>Tetraplosphaeriaceae</taxon>
        <taxon>Polyplosphaeria</taxon>
    </lineage>
</organism>
<feature type="transmembrane region" description="Helical" evidence="6">
    <location>
        <begin position="54"/>
        <end position="77"/>
    </location>
</feature>
<reference evidence="7" key="1">
    <citation type="journal article" date="2020" name="Stud. Mycol.">
        <title>101 Dothideomycetes genomes: a test case for predicting lifestyles and emergence of pathogens.</title>
        <authorList>
            <person name="Haridas S."/>
            <person name="Albert R."/>
            <person name="Binder M."/>
            <person name="Bloem J."/>
            <person name="Labutti K."/>
            <person name="Salamov A."/>
            <person name="Andreopoulos B."/>
            <person name="Baker S."/>
            <person name="Barry K."/>
            <person name="Bills G."/>
            <person name="Bluhm B."/>
            <person name="Cannon C."/>
            <person name="Castanera R."/>
            <person name="Culley D."/>
            <person name="Daum C."/>
            <person name="Ezra D."/>
            <person name="Gonzalez J."/>
            <person name="Henrissat B."/>
            <person name="Kuo A."/>
            <person name="Liang C."/>
            <person name="Lipzen A."/>
            <person name="Lutzoni F."/>
            <person name="Magnuson J."/>
            <person name="Mondo S."/>
            <person name="Nolan M."/>
            <person name="Ohm R."/>
            <person name="Pangilinan J."/>
            <person name="Park H.-J."/>
            <person name="Ramirez L."/>
            <person name="Alfaro M."/>
            <person name="Sun H."/>
            <person name="Tritt A."/>
            <person name="Yoshinaga Y."/>
            <person name="Zwiers L.-H."/>
            <person name="Turgeon B."/>
            <person name="Goodwin S."/>
            <person name="Spatafora J."/>
            <person name="Crous P."/>
            <person name="Grigoriev I."/>
        </authorList>
    </citation>
    <scope>NUCLEOTIDE SEQUENCE</scope>
    <source>
        <strain evidence="7">CBS 125425</strain>
    </source>
</reference>
<name>A0A9P4QKQ8_9PLEO</name>
<dbReference type="OrthoDB" id="4521223at2759"/>
<evidence type="ECO:0000313" key="7">
    <source>
        <dbReference type="EMBL" id="KAF2729137.1"/>
    </source>
</evidence>
<feature type="transmembrane region" description="Helical" evidence="6">
    <location>
        <begin position="89"/>
        <end position="109"/>
    </location>
</feature>
<evidence type="ECO:0000256" key="5">
    <source>
        <dbReference type="SAM" id="MobiDB-lite"/>
    </source>
</evidence>
<comment type="subcellular location">
    <subcellularLocation>
        <location evidence="1">Membrane</location>
        <topology evidence="1">Multi-pass membrane protein</topology>
    </subcellularLocation>
</comment>
<dbReference type="Proteomes" id="UP000799444">
    <property type="component" value="Unassembled WGS sequence"/>
</dbReference>
<keyword evidence="2 6" id="KW-0812">Transmembrane</keyword>
<accession>A0A9P4QKQ8</accession>
<evidence type="ECO:0000313" key="8">
    <source>
        <dbReference type="Proteomes" id="UP000799444"/>
    </source>
</evidence>
<feature type="transmembrane region" description="Helical" evidence="6">
    <location>
        <begin position="165"/>
        <end position="194"/>
    </location>
</feature>
<keyword evidence="3 6" id="KW-1133">Transmembrane helix</keyword>
<keyword evidence="4 6" id="KW-0472">Membrane</keyword>
<dbReference type="EMBL" id="ML996255">
    <property type="protein sequence ID" value="KAF2729137.1"/>
    <property type="molecule type" value="Genomic_DNA"/>
</dbReference>
<feature type="transmembrane region" description="Helical" evidence="6">
    <location>
        <begin position="255"/>
        <end position="273"/>
    </location>
</feature>